<dbReference type="InterPro" id="IPR035985">
    <property type="entry name" value="Ubiquitin-activating_enz"/>
</dbReference>
<dbReference type="InterPro" id="IPR045886">
    <property type="entry name" value="ThiF/MoeB/HesA"/>
</dbReference>
<evidence type="ECO:0000313" key="3">
    <source>
        <dbReference type="EMBL" id="AWI52472.1"/>
    </source>
</evidence>
<feature type="domain" description="THIF-type NAD/FAD binding fold" evidence="2">
    <location>
        <begin position="9"/>
        <end position="252"/>
    </location>
</feature>
<dbReference type="GO" id="GO:0008641">
    <property type="term" value="F:ubiquitin-like modifier activating enzyme activity"/>
    <property type="evidence" value="ECO:0007669"/>
    <property type="project" value="InterPro"/>
</dbReference>
<sequence length="264" mass="28551">MNDDQRLRYSRHLLLDEFSEAAQDHLLASRALVIGAGGLGAPALLYLASAGVGAITVVDPDEVDLTNLQRQVVHATDRIGQPKVHSARTALAALNPGVQVEPLHQRADEALLRREVPRAQVVLDCTDNFATRQLVNRVCHEAGVPLVSASALRFDGQISVFDPRDAASPCYACLFPPDTPPEEARCALLGIFAPVVGVMGVMQAGEALKLLLQSGPDGRWHGHQSLAGRLLMLDGRNWRWTEMRARRQPDCAVCGGHEPHAPGH</sequence>
<evidence type="ECO:0000256" key="1">
    <source>
        <dbReference type="ARBA" id="ARBA00009919"/>
    </source>
</evidence>
<dbReference type="SUPFAM" id="SSF69572">
    <property type="entry name" value="Activating enzymes of the ubiquitin-like proteins"/>
    <property type="match status" value="1"/>
</dbReference>
<organism evidence="3 4">
    <name type="scientific">Aquabacterium olei</name>
    <dbReference type="NCBI Taxonomy" id="1296669"/>
    <lineage>
        <taxon>Bacteria</taxon>
        <taxon>Pseudomonadati</taxon>
        <taxon>Pseudomonadota</taxon>
        <taxon>Betaproteobacteria</taxon>
        <taxon>Burkholderiales</taxon>
        <taxon>Aquabacterium</taxon>
    </lineage>
</organism>
<dbReference type="FunFam" id="3.40.50.720:FF:000080">
    <property type="entry name" value="Thiazole biosynthesis adenylyltransferase ThiF"/>
    <property type="match status" value="1"/>
</dbReference>
<dbReference type="EMBL" id="CP029210">
    <property type="protein sequence ID" value="AWI52472.1"/>
    <property type="molecule type" value="Genomic_DNA"/>
</dbReference>
<dbReference type="GO" id="GO:0005829">
    <property type="term" value="C:cytosol"/>
    <property type="evidence" value="ECO:0007669"/>
    <property type="project" value="TreeGrafter"/>
</dbReference>
<dbReference type="Pfam" id="PF00899">
    <property type="entry name" value="ThiF"/>
    <property type="match status" value="1"/>
</dbReference>
<keyword evidence="4" id="KW-1185">Reference proteome</keyword>
<dbReference type="RefSeq" id="WP_109034584.1">
    <property type="nucleotide sequence ID" value="NZ_CP029210.1"/>
</dbReference>
<dbReference type="KEGG" id="aon:DEH84_02805"/>
<dbReference type="AlphaFoldDB" id="A0A2U8FN47"/>
<name>A0A2U8FN47_9BURK</name>
<dbReference type="Gene3D" id="3.40.50.720">
    <property type="entry name" value="NAD(P)-binding Rossmann-like Domain"/>
    <property type="match status" value="1"/>
</dbReference>
<dbReference type="PANTHER" id="PTHR10953:SF102">
    <property type="entry name" value="ADENYLYLTRANSFERASE AND SULFURTRANSFERASE MOCS3"/>
    <property type="match status" value="1"/>
</dbReference>
<comment type="similarity">
    <text evidence="1">Belongs to the HesA/MoeB/ThiF family.</text>
</comment>
<proteinExistence type="inferred from homology"/>
<dbReference type="Proteomes" id="UP000244892">
    <property type="component" value="Chromosome"/>
</dbReference>
<dbReference type="InterPro" id="IPR000594">
    <property type="entry name" value="ThiF_NAD_FAD-bd"/>
</dbReference>
<dbReference type="NCBIfam" id="NF004281">
    <property type="entry name" value="PRK05690.1"/>
    <property type="match status" value="1"/>
</dbReference>
<dbReference type="GO" id="GO:0008146">
    <property type="term" value="F:sulfotransferase activity"/>
    <property type="evidence" value="ECO:0007669"/>
    <property type="project" value="TreeGrafter"/>
</dbReference>
<protein>
    <submittedName>
        <fullName evidence="3">Molybdopterin biosynthesis protein MoeB</fullName>
    </submittedName>
</protein>
<gene>
    <name evidence="3" type="ORF">DEH84_02805</name>
</gene>
<evidence type="ECO:0000313" key="4">
    <source>
        <dbReference type="Proteomes" id="UP000244892"/>
    </source>
</evidence>
<dbReference type="OrthoDB" id="9804286at2"/>
<dbReference type="GO" id="GO:0004792">
    <property type="term" value="F:thiosulfate-cyanide sulfurtransferase activity"/>
    <property type="evidence" value="ECO:0007669"/>
    <property type="project" value="TreeGrafter"/>
</dbReference>
<dbReference type="PANTHER" id="PTHR10953">
    <property type="entry name" value="UBIQUITIN-ACTIVATING ENZYME E1"/>
    <property type="match status" value="1"/>
</dbReference>
<dbReference type="CDD" id="cd00757">
    <property type="entry name" value="ThiF_MoeB_HesA_family"/>
    <property type="match status" value="1"/>
</dbReference>
<dbReference type="GO" id="GO:0016779">
    <property type="term" value="F:nucleotidyltransferase activity"/>
    <property type="evidence" value="ECO:0007669"/>
    <property type="project" value="TreeGrafter"/>
</dbReference>
<accession>A0A2U8FN47</accession>
<evidence type="ECO:0000259" key="2">
    <source>
        <dbReference type="Pfam" id="PF00899"/>
    </source>
</evidence>
<reference evidence="3 4" key="1">
    <citation type="submission" date="2018-05" db="EMBL/GenBank/DDBJ databases">
        <title>complete genome sequence of Aquabacterium olei NBRC 110486.</title>
        <authorList>
            <person name="Tang B."/>
            <person name="Chang J."/>
            <person name="Zhang L."/>
            <person name="Yang H."/>
        </authorList>
    </citation>
    <scope>NUCLEOTIDE SEQUENCE [LARGE SCALE GENOMIC DNA]</scope>
    <source>
        <strain evidence="3 4">NBRC 110486</strain>
    </source>
</reference>